<dbReference type="InterPro" id="IPR004518">
    <property type="entry name" value="MazG-like_dom"/>
</dbReference>
<evidence type="ECO:0000313" key="2">
    <source>
        <dbReference type="EMBL" id="EEG31239.1"/>
    </source>
</evidence>
<dbReference type="NCBIfam" id="NF007113">
    <property type="entry name" value="PRK09562.1"/>
    <property type="match status" value="1"/>
</dbReference>
<dbReference type="GO" id="GO:0006950">
    <property type="term" value="P:response to stress"/>
    <property type="evidence" value="ECO:0007669"/>
    <property type="project" value="UniProtKB-ARBA"/>
</dbReference>
<keyword evidence="3" id="KW-1185">Reference proteome</keyword>
<reference evidence="2 3" key="2">
    <citation type="submission" date="2009-02" db="EMBL/GenBank/DDBJ databases">
        <title>Draft genome sequence of Clostridium methylpentosum (DSM 5476).</title>
        <authorList>
            <person name="Sudarsanam P."/>
            <person name="Ley R."/>
            <person name="Guruge J."/>
            <person name="Turnbaugh P.J."/>
            <person name="Mahowald M."/>
            <person name="Liep D."/>
            <person name="Gordon J."/>
        </authorList>
    </citation>
    <scope>NUCLEOTIDE SEQUENCE [LARGE SCALE GENOMIC DNA]</scope>
    <source>
        <strain evidence="2 3">DSM 5476</strain>
    </source>
</reference>
<dbReference type="GO" id="GO:0046076">
    <property type="term" value="P:dTTP catabolic process"/>
    <property type="evidence" value="ECO:0007669"/>
    <property type="project" value="TreeGrafter"/>
</dbReference>
<dbReference type="GO" id="GO:0046052">
    <property type="term" value="P:UTP catabolic process"/>
    <property type="evidence" value="ECO:0007669"/>
    <property type="project" value="TreeGrafter"/>
</dbReference>
<dbReference type="FunFam" id="1.10.287.1080:FF:000001">
    <property type="entry name" value="Nucleoside triphosphate pyrophosphohydrolase"/>
    <property type="match status" value="1"/>
</dbReference>
<dbReference type="eggNOG" id="COG3956">
    <property type="taxonomic scope" value="Bacteria"/>
</dbReference>
<dbReference type="GO" id="GO:0006203">
    <property type="term" value="P:dGTP catabolic process"/>
    <property type="evidence" value="ECO:0007669"/>
    <property type="project" value="TreeGrafter"/>
</dbReference>
<reference evidence="2 3" key="1">
    <citation type="submission" date="2009-01" db="EMBL/GenBank/DDBJ databases">
        <authorList>
            <person name="Fulton L."/>
            <person name="Clifton S."/>
            <person name="Fulton B."/>
            <person name="Xu J."/>
            <person name="Minx P."/>
            <person name="Pepin K.H."/>
            <person name="Johnson M."/>
            <person name="Bhonagiri V."/>
            <person name="Nash W.E."/>
            <person name="Mardis E.R."/>
            <person name="Wilson R.K."/>
        </authorList>
    </citation>
    <scope>NUCLEOTIDE SEQUENCE [LARGE SCALE GENOMIC DNA]</scope>
    <source>
        <strain evidence="2 3">DSM 5476</strain>
    </source>
</reference>
<accession>C0EBG3</accession>
<proteinExistence type="predicted"/>
<dbReference type="GO" id="GO:0047429">
    <property type="term" value="F:nucleoside triphosphate diphosphatase activity"/>
    <property type="evidence" value="ECO:0007669"/>
    <property type="project" value="InterPro"/>
</dbReference>
<dbReference type="InterPro" id="IPR048015">
    <property type="entry name" value="NTP-PPase_MazG-like_N"/>
</dbReference>
<feature type="domain" description="NTP pyrophosphohydrolase MazG-like" evidence="1">
    <location>
        <begin position="41"/>
        <end position="114"/>
    </location>
</feature>
<name>C0EBG3_9FIRM</name>
<evidence type="ECO:0000313" key="3">
    <source>
        <dbReference type="Proteomes" id="UP000003340"/>
    </source>
</evidence>
<gene>
    <name evidence="2" type="ORF">CLOSTMETH_01181</name>
</gene>
<dbReference type="PANTHER" id="PTHR30522">
    <property type="entry name" value="NUCLEOSIDE TRIPHOSPHATE PYROPHOSPHOHYDROLASE"/>
    <property type="match status" value="1"/>
</dbReference>
<dbReference type="CDD" id="cd11529">
    <property type="entry name" value="NTP-PPase_MazG_Cterm"/>
    <property type="match status" value="1"/>
</dbReference>
<dbReference type="GO" id="GO:0046047">
    <property type="term" value="P:TTP catabolic process"/>
    <property type="evidence" value="ECO:0007669"/>
    <property type="project" value="TreeGrafter"/>
</dbReference>
<dbReference type="Gene3D" id="1.10.287.1080">
    <property type="entry name" value="MazG-like"/>
    <property type="match status" value="2"/>
</dbReference>
<dbReference type="CDD" id="cd11528">
    <property type="entry name" value="NTP-PPase_MazG_Nterm"/>
    <property type="match status" value="1"/>
</dbReference>
<sequence>MWKGGKDTMDFPKKQRYNIDDLLAIMRILRSDQGCPWDREQTHQSIRKNMIEETYEVVEAIDTQDSVLLQEELGDVLMQVVFHAQIEEEEHRFNFEDVCDGVCKKLIVRHPHVFSDVQVSDSAQVLTNWESIKRSQKGQTSYTESLRSVPSVLPSLMRSEKVQSRAAKSGFDYPDLGWAMGDLKSEVGELEEAIAYNNHEDIEEELGDLLFSCVNVARKADVEPEYALTKSCEKFIERYAKVEQMSRERGIDMKTAGIDQLNELWKEAKGK</sequence>
<dbReference type="GO" id="GO:0046081">
    <property type="term" value="P:dUTP catabolic process"/>
    <property type="evidence" value="ECO:0007669"/>
    <property type="project" value="TreeGrafter"/>
</dbReference>
<feature type="domain" description="NTP pyrophosphohydrolase MazG-like" evidence="1">
    <location>
        <begin position="183"/>
        <end position="242"/>
    </location>
</feature>
<dbReference type="InterPro" id="IPR011551">
    <property type="entry name" value="NTP_PyrPHydrolase_MazG"/>
</dbReference>
<dbReference type="EMBL" id="ACEC01000041">
    <property type="protein sequence ID" value="EEG31239.1"/>
    <property type="molecule type" value="Genomic_DNA"/>
</dbReference>
<dbReference type="STRING" id="537013.CLOSTMETH_01181"/>
<dbReference type="HOGENOM" id="CLU_038356_0_2_9"/>
<evidence type="ECO:0000259" key="1">
    <source>
        <dbReference type="Pfam" id="PF03819"/>
    </source>
</evidence>
<dbReference type="Pfam" id="PF03819">
    <property type="entry name" value="MazG"/>
    <property type="match status" value="2"/>
</dbReference>
<organism evidence="2 3">
    <name type="scientific">[Clostridium] methylpentosum DSM 5476</name>
    <dbReference type="NCBI Taxonomy" id="537013"/>
    <lineage>
        <taxon>Bacteria</taxon>
        <taxon>Bacillati</taxon>
        <taxon>Bacillota</taxon>
        <taxon>Clostridia</taxon>
        <taxon>Eubacteriales</taxon>
        <taxon>Oscillospiraceae</taxon>
        <taxon>Oscillospiraceae incertae sedis</taxon>
    </lineage>
</organism>
<dbReference type="AlphaFoldDB" id="C0EBG3"/>
<comment type="caution">
    <text evidence="2">The sequence shown here is derived from an EMBL/GenBank/DDBJ whole genome shotgun (WGS) entry which is preliminary data.</text>
</comment>
<dbReference type="InterPro" id="IPR048011">
    <property type="entry name" value="NTP-PPase_MazG-like_C"/>
</dbReference>
<dbReference type="NCBIfam" id="TIGR00444">
    <property type="entry name" value="mazG"/>
    <property type="match status" value="1"/>
</dbReference>
<protein>
    <submittedName>
        <fullName evidence="2">MazG family protein</fullName>
    </submittedName>
</protein>
<dbReference type="Proteomes" id="UP000003340">
    <property type="component" value="Unassembled WGS sequence"/>
</dbReference>
<dbReference type="PANTHER" id="PTHR30522:SF0">
    <property type="entry name" value="NUCLEOSIDE TRIPHOSPHATE PYROPHOSPHOHYDROLASE"/>
    <property type="match status" value="1"/>
</dbReference>
<dbReference type="GO" id="GO:0046061">
    <property type="term" value="P:dATP catabolic process"/>
    <property type="evidence" value="ECO:0007669"/>
    <property type="project" value="TreeGrafter"/>
</dbReference>
<dbReference type="SUPFAM" id="SSF101386">
    <property type="entry name" value="all-alpha NTP pyrophosphatases"/>
    <property type="match status" value="2"/>
</dbReference>